<protein>
    <submittedName>
        <fullName evidence="1">BQ2448_6230 protein</fullName>
    </submittedName>
</protein>
<reference evidence="2" key="1">
    <citation type="submission" date="2016-09" db="EMBL/GenBank/DDBJ databases">
        <authorList>
            <person name="Jeantristanb JTB J.-T."/>
            <person name="Ricardo R."/>
        </authorList>
    </citation>
    <scope>NUCLEOTIDE SEQUENCE [LARGE SCALE GENOMIC DNA]</scope>
</reference>
<evidence type="ECO:0000313" key="1">
    <source>
        <dbReference type="EMBL" id="SCV73800.1"/>
    </source>
</evidence>
<sequence>MDCKSTSDDPANSKETPTLQHRIGYLAASLLAHSNFDSNVYIVDSGATAHMVPD</sequence>
<organism evidence="1 2">
    <name type="scientific">Microbotryum intermedium</name>
    <dbReference type="NCBI Taxonomy" id="269621"/>
    <lineage>
        <taxon>Eukaryota</taxon>
        <taxon>Fungi</taxon>
        <taxon>Dikarya</taxon>
        <taxon>Basidiomycota</taxon>
        <taxon>Pucciniomycotina</taxon>
        <taxon>Microbotryomycetes</taxon>
        <taxon>Microbotryales</taxon>
        <taxon>Microbotryaceae</taxon>
        <taxon>Microbotryum</taxon>
    </lineage>
</organism>
<evidence type="ECO:0000313" key="2">
    <source>
        <dbReference type="Proteomes" id="UP000198372"/>
    </source>
</evidence>
<dbReference type="EMBL" id="FMSP01000019">
    <property type="protein sequence ID" value="SCV73800.1"/>
    <property type="molecule type" value="Genomic_DNA"/>
</dbReference>
<proteinExistence type="predicted"/>
<dbReference type="AlphaFoldDB" id="A0A238FJ34"/>
<gene>
    <name evidence="1" type="ORF">BQ2448_6230</name>
</gene>
<dbReference type="Proteomes" id="UP000198372">
    <property type="component" value="Unassembled WGS sequence"/>
</dbReference>
<dbReference type="OrthoDB" id="8047300at2759"/>
<name>A0A238FJ34_9BASI</name>
<accession>A0A238FJ34</accession>
<keyword evidence="2" id="KW-1185">Reference proteome</keyword>